<evidence type="ECO:0000313" key="3">
    <source>
        <dbReference type="Proteomes" id="UP001139000"/>
    </source>
</evidence>
<feature type="domain" description="TraD/TraG TraM recognition site" evidence="1">
    <location>
        <begin position="343"/>
        <end position="446"/>
    </location>
</feature>
<dbReference type="Pfam" id="PF12696">
    <property type="entry name" value="TraG-D_C"/>
    <property type="match status" value="1"/>
</dbReference>
<dbReference type="AlphaFoldDB" id="A0A9X1PHH5"/>
<reference evidence="2" key="1">
    <citation type="submission" date="2021-12" db="EMBL/GenBank/DDBJ databases">
        <title>Novel species in genus Dyadobacter.</title>
        <authorList>
            <person name="Ma C."/>
        </authorList>
    </citation>
    <scope>NUCLEOTIDE SEQUENCE</scope>
    <source>
        <strain evidence="2">LJ419</strain>
    </source>
</reference>
<evidence type="ECO:0000313" key="2">
    <source>
        <dbReference type="EMBL" id="MCF0061322.1"/>
    </source>
</evidence>
<gene>
    <name evidence="2" type="ORF">LXM26_07450</name>
</gene>
<protein>
    <submittedName>
        <fullName evidence="2">TraG/TraD/VirD4 family protein</fullName>
    </submittedName>
</protein>
<dbReference type="RefSeq" id="WP_234654537.1">
    <property type="nucleotide sequence ID" value="NZ_CP094997.1"/>
</dbReference>
<dbReference type="SUPFAM" id="SSF52540">
    <property type="entry name" value="P-loop containing nucleoside triphosphate hydrolases"/>
    <property type="match status" value="1"/>
</dbReference>
<evidence type="ECO:0000259" key="1">
    <source>
        <dbReference type="Pfam" id="PF12696"/>
    </source>
</evidence>
<name>A0A9X1PHH5_9BACT</name>
<dbReference type="InterPro" id="IPR032689">
    <property type="entry name" value="TraG-D_C"/>
</dbReference>
<keyword evidence="3" id="KW-1185">Reference proteome</keyword>
<sequence length="503" mass="56822">MPILEFASQNQSSVWTVRQAVEGVQIFGGIGSGKTSGSGRKLALKYLKAGFGGLVLTAKSDEKHLWEEYCSLTGRSDDLHVIEPNGHHSFDFLNYISSHDLGSNPITDNIVDVLKTVIRASQTMSSGKSDDAFWETALDMLIFNVIDLCQLAYGKVSFQLMYEIVLSIPKNGEEDQQDTSLSEETAEEHTFNGYRKALEKAKDNVLEQIDRWRSSFSAEEVEAIWESPDFNLLLTTAVPDVRLYGFVEQFFNDTFIPLSEKTRSIIDFSFTGFLFRMLREPIYSMFCSRESTITPEDSLRGKVILLNLPVKTYQKTGRDCQIMFKLIWQQAMEKRNVLENELPVFLWADEAQSFLHGHDADFQATARSSRIATVYISQNLPNYYACMGGDKSEYKVKSFLGTLATKIFHANADIETNRYGSELIGDAFFEDESESVTIAKEFSQTRGKSFKLERAVRPEAFVSLRTGGPANNFIAEAYIHRQGDTIANGRNYAKMNFSQLYNA</sequence>
<dbReference type="Gene3D" id="3.40.50.300">
    <property type="entry name" value="P-loop containing nucleotide triphosphate hydrolases"/>
    <property type="match status" value="1"/>
</dbReference>
<dbReference type="Proteomes" id="UP001139000">
    <property type="component" value="Unassembled WGS sequence"/>
</dbReference>
<comment type="caution">
    <text evidence="2">The sequence shown here is derived from an EMBL/GenBank/DDBJ whole genome shotgun (WGS) entry which is preliminary data.</text>
</comment>
<dbReference type="InterPro" id="IPR027417">
    <property type="entry name" value="P-loop_NTPase"/>
</dbReference>
<organism evidence="2 3">
    <name type="scientific">Dyadobacter chenwenxiniae</name>
    <dbReference type="NCBI Taxonomy" id="2906456"/>
    <lineage>
        <taxon>Bacteria</taxon>
        <taxon>Pseudomonadati</taxon>
        <taxon>Bacteroidota</taxon>
        <taxon>Cytophagia</taxon>
        <taxon>Cytophagales</taxon>
        <taxon>Spirosomataceae</taxon>
        <taxon>Dyadobacter</taxon>
    </lineage>
</organism>
<accession>A0A9X1PHH5</accession>
<proteinExistence type="predicted"/>
<dbReference type="EMBL" id="JAJTTC010000001">
    <property type="protein sequence ID" value="MCF0061322.1"/>
    <property type="molecule type" value="Genomic_DNA"/>
</dbReference>